<name>A0A5N1IRL0_9BACT</name>
<dbReference type="Proteomes" id="UP000326570">
    <property type="component" value="Unassembled WGS sequence"/>
</dbReference>
<sequence>MRLFKSFRVLFFLLFLSFTFKATAQQTGFSENQKALLREALRAAVSTEKNLPDYNELKDKKKIYLLDKMIFLDNMDAPAYYMPKEVVPEFENVKFELISEKDLKNKKKNQDILYLRLAQINEPDQEYAVVHMLAQWRLGKKSKKKGFTYRESKGYSMLFKKTEKGWEFQKVVNLFMNLLDQPK</sequence>
<protein>
    <recommendedName>
        <fullName evidence="4">Nuclear transport factor 2 family protein</fullName>
    </recommendedName>
</protein>
<feature type="signal peptide" evidence="1">
    <location>
        <begin position="1"/>
        <end position="24"/>
    </location>
</feature>
<evidence type="ECO:0000313" key="3">
    <source>
        <dbReference type="Proteomes" id="UP000326570"/>
    </source>
</evidence>
<keyword evidence="1" id="KW-0732">Signal</keyword>
<evidence type="ECO:0000256" key="1">
    <source>
        <dbReference type="SAM" id="SignalP"/>
    </source>
</evidence>
<dbReference type="RefSeq" id="WP_150904147.1">
    <property type="nucleotide sequence ID" value="NZ_VTWT01000006.1"/>
</dbReference>
<evidence type="ECO:0000313" key="2">
    <source>
        <dbReference type="EMBL" id="KAA9332734.1"/>
    </source>
</evidence>
<evidence type="ECO:0008006" key="4">
    <source>
        <dbReference type="Google" id="ProtNLM"/>
    </source>
</evidence>
<gene>
    <name evidence="2" type="ORF">F0P94_12055</name>
</gene>
<comment type="caution">
    <text evidence="2">The sequence shown here is derived from an EMBL/GenBank/DDBJ whole genome shotgun (WGS) entry which is preliminary data.</text>
</comment>
<keyword evidence="3" id="KW-1185">Reference proteome</keyword>
<organism evidence="2 3">
    <name type="scientific">Adhaeribacter soli</name>
    <dbReference type="NCBI Taxonomy" id="2607655"/>
    <lineage>
        <taxon>Bacteria</taxon>
        <taxon>Pseudomonadati</taxon>
        <taxon>Bacteroidota</taxon>
        <taxon>Cytophagia</taxon>
        <taxon>Cytophagales</taxon>
        <taxon>Hymenobacteraceae</taxon>
        <taxon>Adhaeribacter</taxon>
    </lineage>
</organism>
<proteinExistence type="predicted"/>
<dbReference type="AlphaFoldDB" id="A0A5N1IRL0"/>
<accession>A0A5N1IRL0</accession>
<feature type="chain" id="PRO_5024899523" description="Nuclear transport factor 2 family protein" evidence="1">
    <location>
        <begin position="25"/>
        <end position="183"/>
    </location>
</feature>
<reference evidence="2 3" key="1">
    <citation type="submission" date="2019-09" db="EMBL/GenBank/DDBJ databases">
        <title>Genome sequence of Adhaeribacter sp. M2.</title>
        <authorList>
            <person name="Srinivasan S."/>
        </authorList>
    </citation>
    <scope>NUCLEOTIDE SEQUENCE [LARGE SCALE GENOMIC DNA]</scope>
    <source>
        <strain evidence="2 3">M2</strain>
    </source>
</reference>
<dbReference type="EMBL" id="VTWT01000006">
    <property type="protein sequence ID" value="KAA9332734.1"/>
    <property type="molecule type" value="Genomic_DNA"/>
</dbReference>